<feature type="region of interest" description="Disordered" evidence="2">
    <location>
        <begin position="291"/>
        <end position="337"/>
    </location>
</feature>
<name>A0ABD2J155_HETSC</name>
<feature type="domain" description="Nematode cuticle collagen N-terminal" evidence="4">
    <location>
        <begin position="137"/>
        <end position="189"/>
    </location>
</feature>
<reference evidence="5 6" key="1">
    <citation type="submission" date="2024-10" db="EMBL/GenBank/DDBJ databases">
        <authorList>
            <person name="Kim D."/>
        </authorList>
    </citation>
    <scope>NUCLEOTIDE SEQUENCE [LARGE SCALE GENOMIC DNA]</scope>
    <source>
        <strain evidence="5">Taebaek</strain>
    </source>
</reference>
<comment type="caution">
    <text evidence="5">The sequence shown here is derived from an EMBL/GenBank/DDBJ whole genome shotgun (WGS) entry which is preliminary data.</text>
</comment>
<evidence type="ECO:0000256" key="2">
    <source>
        <dbReference type="SAM" id="MobiDB-lite"/>
    </source>
</evidence>
<evidence type="ECO:0000259" key="4">
    <source>
        <dbReference type="SMART" id="SM01088"/>
    </source>
</evidence>
<dbReference type="InterPro" id="IPR002486">
    <property type="entry name" value="Col_cuticle_N"/>
</dbReference>
<feature type="region of interest" description="Disordered" evidence="2">
    <location>
        <begin position="29"/>
        <end position="52"/>
    </location>
</feature>
<dbReference type="EMBL" id="JBICCN010000305">
    <property type="protein sequence ID" value="KAL3079323.1"/>
    <property type="molecule type" value="Genomic_DNA"/>
</dbReference>
<feature type="compositionally biased region" description="Pro residues" evidence="2">
    <location>
        <begin position="417"/>
        <end position="429"/>
    </location>
</feature>
<evidence type="ECO:0000313" key="5">
    <source>
        <dbReference type="EMBL" id="KAL3079323.1"/>
    </source>
</evidence>
<protein>
    <recommendedName>
        <fullName evidence="4">Nematode cuticle collagen N-terminal domain-containing protein</fullName>
    </recommendedName>
</protein>
<dbReference type="Proteomes" id="UP001620645">
    <property type="component" value="Unassembled WGS sequence"/>
</dbReference>
<keyword evidence="3" id="KW-1133">Transmembrane helix</keyword>
<dbReference type="PANTHER" id="PTHR24637">
    <property type="entry name" value="COLLAGEN"/>
    <property type="match status" value="1"/>
</dbReference>
<gene>
    <name evidence="5" type="ORF">niasHS_012332</name>
</gene>
<evidence type="ECO:0000313" key="6">
    <source>
        <dbReference type="Proteomes" id="UP001620645"/>
    </source>
</evidence>
<dbReference type="SMART" id="SM01088">
    <property type="entry name" value="Col_cuticle_N"/>
    <property type="match status" value="1"/>
</dbReference>
<dbReference type="PANTHER" id="PTHR24637:SF377">
    <property type="entry name" value="COLLAGEN TYPE IX ALPHA 1 CHAIN"/>
    <property type="match status" value="1"/>
</dbReference>
<feature type="compositionally biased region" description="Low complexity" evidence="2">
    <location>
        <begin position="404"/>
        <end position="416"/>
    </location>
</feature>
<dbReference type="Pfam" id="PF01484">
    <property type="entry name" value="Col_cuticle_N"/>
    <property type="match status" value="1"/>
</dbReference>
<dbReference type="Gene3D" id="1.20.5.320">
    <property type="entry name" value="6-Phosphogluconate Dehydrogenase, domain 3"/>
    <property type="match status" value="1"/>
</dbReference>
<feature type="compositionally biased region" description="Basic and acidic residues" evidence="2">
    <location>
        <begin position="312"/>
        <end position="322"/>
    </location>
</feature>
<organism evidence="5 6">
    <name type="scientific">Heterodera schachtii</name>
    <name type="common">Sugarbeet cyst nematode worm</name>
    <name type="synonym">Tylenchus schachtii</name>
    <dbReference type="NCBI Taxonomy" id="97005"/>
    <lineage>
        <taxon>Eukaryota</taxon>
        <taxon>Metazoa</taxon>
        <taxon>Ecdysozoa</taxon>
        <taxon>Nematoda</taxon>
        <taxon>Chromadorea</taxon>
        <taxon>Rhabditida</taxon>
        <taxon>Tylenchina</taxon>
        <taxon>Tylenchomorpha</taxon>
        <taxon>Tylenchoidea</taxon>
        <taxon>Heteroderidae</taxon>
        <taxon>Heteroderinae</taxon>
        <taxon>Heterodera</taxon>
    </lineage>
</organism>
<evidence type="ECO:0000256" key="1">
    <source>
        <dbReference type="ARBA" id="ARBA00022737"/>
    </source>
</evidence>
<sequence length="506" mass="52244">MLSAVALLIVRPAQPGLPRAAPVDAALGRDTQSAHARPPPAFAPYSLGHKGPPRPSAEAIEIIDFISEWEKRAAETNPSIRCYAISTTDIGEDKNSAEQSVRKSKRLIDRQNALTNWPRAMVTLLADAFMVQLLIHSFIHSFVHCSGFVVLVALLIIGLLFNEINTFYADVLLEMDEFRVLANNAWGEMQAIQQQGDHSALLWLASRGKRVSRNSGGGGGTLRISISGQGYELVQQQKQQTVENTQSVGNYYPKAGWGSGGYARQQQIQVAPSGAGGGGYSNAAMSSRVSGGAETAQAAINCPAGPPGLPGHDGEPGEHGEPGHPGQDGMHGHEVAGCTHDTSCEQCPAGPAGPPGGYGPPGEQGPDGEPGWHGMPSRTFPGPPGPPGDVGFPGQPGNPGQPGLPGQDANDGSMGAPGPPGPPGMPGMPGPMGMPGTPAGPGMPGQRGFPGMAGNVGEPGRAGLPGIAGQSGQRQADGGYCPCPPKRKQQRSMLVVGAAKRSLFFP</sequence>
<dbReference type="InterPro" id="IPR008160">
    <property type="entry name" value="Collagen"/>
</dbReference>
<dbReference type="AlphaFoldDB" id="A0ABD2J155"/>
<feature type="region of interest" description="Disordered" evidence="2">
    <location>
        <begin position="349"/>
        <end position="478"/>
    </location>
</feature>
<proteinExistence type="predicted"/>
<dbReference type="Pfam" id="PF01391">
    <property type="entry name" value="Collagen"/>
    <property type="match status" value="1"/>
</dbReference>
<evidence type="ECO:0000256" key="3">
    <source>
        <dbReference type="SAM" id="Phobius"/>
    </source>
</evidence>
<feature type="transmembrane region" description="Helical" evidence="3">
    <location>
        <begin position="142"/>
        <end position="161"/>
    </location>
</feature>
<keyword evidence="3" id="KW-0472">Membrane</keyword>
<accession>A0ABD2J155</accession>
<keyword evidence="6" id="KW-1185">Reference proteome</keyword>
<keyword evidence="1" id="KW-0677">Repeat</keyword>
<keyword evidence="3" id="KW-0812">Transmembrane</keyword>